<dbReference type="InterPro" id="IPR036791">
    <property type="entry name" value="Ribosomal_bL9_C_sf"/>
</dbReference>
<feature type="coiled-coil region" evidence="8">
    <location>
        <begin position="43"/>
        <end position="74"/>
    </location>
</feature>
<evidence type="ECO:0000256" key="8">
    <source>
        <dbReference type="SAM" id="Coils"/>
    </source>
</evidence>
<keyword evidence="8" id="KW-0175">Coiled coil</keyword>
<dbReference type="RefSeq" id="WP_046096916.1">
    <property type="nucleotide sequence ID" value="NZ_JZXN01000016.1"/>
</dbReference>
<protein>
    <recommendedName>
        <fullName evidence="6 7">Large ribosomal subunit protein bL9</fullName>
    </recommendedName>
</protein>
<dbReference type="HAMAP" id="MF_00503">
    <property type="entry name" value="Ribosomal_bL9"/>
    <property type="match status" value="1"/>
</dbReference>
<comment type="similarity">
    <text evidence="1 7">Belongs to the bacterial ribosomal protein bL9 family.</text>
</comment>
<gene>
    <name evidence="7 10" type="primary">rplI</name>
    <name evidence="10" type="ORF">MMELEA_04930</name>
</gene>
<dbReference type="InterPro" id="IPR036935">
    <property type="entry name" value="Ribosomal_bL9_N_sf"/>
</dbReference>
<dbReference type="GO" id="GO:0006412">
    <property type="term" value="P:translation"/>
    <property type="evidence" value="ECO:0007669"/>
    <property type="project" value="UniProtKB-UniRule"/>
</dbReference>
<dbReference type="NCBIfam" id="TIGR00158">
    <property type="entry name" value="L9"/>
    <property type="match status" value="1"/>
</dbReference>
<dbReference type="Gene3D" id="3.40.5.10">
    <property type="entry name" value="Ribosomal protein L9, N-terminal domain"/>
    <property type="match status" value="1"/>
</dbReference>
<dbReference type="PATRIC" id="fig|1264554.4.peg.437"/>
<evidence type="ECO:0000256" key="2">
    <source>
        <dbReference type="ARBA" id="ARBA00022730"/>
    </source>
</evidence>
<dbReference type="GO" id="GO:0005840">
    <property type="term" value="C:ribosome"/>
    <property type="evidence" value="ECO:0007669"/>
    <property type="project" value="UniProtKB-KW"/>
</dbReference>
<reference evidence="10 11" key="1">
    <citation type="submission" date="2015-03" db="EMBL/GenBank/DDBJ databases">
        <title>Genome sequence of Mycoplasma meleagridis strain ATCC 25294.</title>
        <authorList>
            <person name="Yacoub E."/>
            <person name="Blanchard A."/>
            <person name="Sirand-Pugnet P."/>
            <person name="Mardassi B.B.A."/>
        </authorList>
    </citation>
    <scope>NUCLEOTIDE SEQUENCE [LARGE SCALE GENOMIC DNA]</scope>
    <source>
        <strain evidence="10 11">ATCC 25294</strain>
    </source>
</reference>
<evidence type="ECO:0000313" key="11">
    <source>
        <dbReference type="Proteomes" id="UP000033750"/>
    </source>
</evidence>
<evidence type="ECO:0000256" key="7">
    <source>
        <dbReference type="HAMAP-Rule" id="MF_00503"/>
    </source>
</evidence>
<evidence type="ECO:0000256" key="6">
    <source>
        <dbReference type="ARBA" id="ARBA00035292"/>
    </source>
</evidence>
<dbReference type="OrthoDB" id="9788336at2"/>
<dbReference type="GO" id="GO:1990904">
    <property type="term" value="C:ribonucleoprotein complex"/>
    <property type="evidence" value="ECO:0007669"/>
    <property type="project" value="UniProtKB-KW"/>
</dbReference>
<organism evidence="10 11">
    <name type="scientific">Mycoplasmopsis meleagridis ATCC 25294</name>
    <dbReference type="NCBI Taxonomy" id="1264554"/>
    <lineage>
        <taxon>Bacteria</taxon>
        <taxon>Bacillati</taxon>
        <taxon>Mycoplasmatota</taxon>
        <taxon>Mycoplasmoidales</taxon>
        <taxon>Metamycoplasmataceae</taxon>
        <taxon>Mycoplasmopsis</taxon>
    </lineage>
</organism>
<dbReference type="GO" id="GO:0019843">
    <property type="term" value="F:rRNA binding"/>
    <property type="evidence" value="ECO:0007669"/>
    <property type="project" value="UniProtKB-UniRule"/>
</dbReference>
<dbReference type="Gene3D" id="3.10.430.100">
    <property type="entry name" value="Ribosomal protein L9, C-terminal domain"/>
    <property type="match status" value="1"/>
</dbReference>
<dbReference type="Pfam" id="PF03948">
    <property type="entry name" value="Ribosomal_L9_C"/>
    <property type="match status" value="1"/>
</dbReference>
<comment type="function">
    <text evidence="7">Binds to the 23S rRNA.</text>
</comment>
<dbReference type="Pfam" id="PF01281">
    <property type="entry name" value="Ribosomal_L9_N"/>
    <property type="match status" value="1"/>
</dbReference>
<comment type="caution">
    <text evidence="10">The sequence shown here is derived from an EMBL/GenBank/DDBJ whole genome shotgun (WGS) entry which is preliminary data.</text>
</comment>
<evidence type="ECO:0000256" key="1">
    <source>
        <dbReference type="ARBA" id="ARBA00010605"/>
    </source>
</evidence>
<evidence type="ECO:0000256" key="4">
    <source>
        <dbReference type="ARBA" id="ARBA00022980"/>
    </source>
</evidence>
<dbReference type="PANTHER" id="PTHR21368">
    <property type="entry name" value="50S RIBOSOMAL PROTEIN L9"/>
    <property type="match status" value="1"/>
</dbReference>
<dbReference type="AlphaFoldDB" id="A0A0F5H0T3"/>
<keyword evidence="5 7" id="KW-0687">Ribonucleoprotein</keyword>
<name>A0A0F5H0T3_9BACT</name>
<keyword evidence="2 7" id="KW-0699">rRNA-binding</keyword>
<keyword evidence="3 7" id="KW-0694">RNA-binding</keyword>
<keyword evidence="4 7" id="KW-0689">Ribosomal protein</keyword>
<dbReference type="PROSITE" id="PS00651">
    <property type="entry name" value="RIBOSOMAL_L9"/>
    <property type="match status" value="1"/>
</dbReference>
<accession>A0A0F5H0T3</accession>
<proteinExistence type="inferred from homology"/>
<keyword evidence="11" id="KW-1185">Reference proteome</keyword>
<dbReference type="InterPro" id="IPR009027">
    <property type="entry name" value="Ribosomal_bL9/RNase_H1_N"/>
</dbReference>
<feature type="domain" description="Ribosomal protein L9" evidence="9">
    <location>
        <begin position="12"/>
        <end position="39"/>
    </location>
</feature>
<dbReference type="SUPFAM" id="SSF55658">
    <property type="entry name" value="L9 N-domain-like"/>
    <property type="match status" value="1"/>
</dbReference>
<dbReference type="InterPro" id="IPR000244">
    <property type="entry name" value="Ribosomal_bL9"/>
</dbReference>
<evidence type="ECO:0000256" key="5">
    <source>
        <dbReference type="ARBA" id="ARBA00023274"/>
    </source>
</evidence>
<evidence type="ECO:0000313" key="10">
    <source>
        <dbReference type="EMBL" id="KKB26813.1"/>
    </source>
</evidence>
<dbReference type="SUPFAM" id="SSF55653">
    <property type="entry name" value="Ribosomal protein L9 C-domain"/>
    <property type="match status" value="1"/>
</dbReference>
<dbReference type="EMBL" id="JZXN01000016">
    <property type="protein sequence ID" value="KKB26813.1"/>
    <property type="molecule type" value="Genomic_DNA"/>
</dbReference>
<dbReference type="InterPro" id="IPR020069">
    <property type="entry name" value="Ribosomal_bL9_C"/>
</dbReference>
<evidence type="ECO:0000259" key="9">
    <source>
        <dbReference type="PROSITE" id="PS00651"/>
    </source>
</evidence>
<dbReference type="InterPro" id="IPR020594">
    <property type="entry name" value="Ribosomal_bL9_bac/chp"/>
</dbReference>
<dbReference type="Proteomes" id="UP000033750">
    <property type="component" value="Unassembled WGS sequence"/>
</dbReference>
<sequence length="152" mass="17114">MKVILLKDIKEGKANTIIEVSNGYATNFLIAKGLALPYNQKTQKQLDKKLNDLIADKMEQRERALKIKEKLEEDSLNYVLDAKVDANGNLNVHNAVSTKEIIKDLAKKGYKLNKHAVQKVHLVSNGTHEIIINIFEDIKAVLRVNISLKALN</sequence>
<dbReference type="GO" id="GO:0003735">
    <property type="term" value="F:structural constituent of ribosome"/>
    <property type="evidence" value="ECO:0007669"/>
    <property type="project" value="InterPro"/>
</dbReference>
<evidence type="ECO:0000256" key="3">
    <source>
        <dbReference type="ARBA" id="ARBA00022884"/>
    </source>
</evidence>
<dbReference type="STRING" id="29561.MM26B8_02450"/>
<dbReference type="InterPro" id="IPR020070">
    <property type="entry name" value="Ribosomal_bL9_N"/>
</dbReference>